<evidence type="ECO:0000256" key="5">
    <source>
        <dbReference type="ARBA" id="ARBA00022989"/>
    </source>
</evidence>
<dbReference type="Proteomes" id="UP000748752">
    <property type="component" value="Unassembled WGS sequence"/>
</dbReference>
<dbReference type="PANTHER" id="PTHR10266:SF3">
    <property type="entry name" value="CYTOCHROME C1, HEME PROTEIN, MITOCHONDRIAL"/>
    <property type="match status" value="1"/>
</dbReference>
<dbReference type="PRINTS" id="PR00603">
    <property type="entry name" value="CYTOCHROMEC1"/>
</dbReference>
<keyword evidence="11" id="KW-1185">Reference proteome</keyword>
<accession>A0ABS1CC34</accession>
<evidence type="ECO:0000256" key="4">
    <source>
        <dbReference type="ARBA" id="ARBA00022723"/>
    </source>
</evidence>
<dbReference type="Gene3D" id="1.10.760.10">
    <property type="entry name" value="Cytochrome c-like domain"/>
    <property type="match status" value="1"/>
</dbReference>
<dbReference type="InterPro" id="IPR002326">
    <property type="entry name" value="Cyt_c1"/>
</dbReference>
<dbReference type="InterPro" id="IPR036909">
    <property type="entry name" value="Cyt_c-like_dom_sf"/>
</dbReference>
<comment type="subcellular location">
    <subcellularLocation>
        <location evidence="1">Membrane</location>
    </subcellularLocation>
</comment>
<evidence type="ECO:0000313" key="11">
    <source>
        <dbReference type="Proteomes" id="UP000748752"/>
    </source>
</evidence>
<feature type="transmembrane region" description="Helical" evidence="8">
    <location>
        <begin position="219"/>
        <end position="237"/>
    </location>
</feature>
<name>A0ABS1CC34_9GAMM</name>
<evidence type="ECO:0000256" key="1">
    <source>
        <dbReference type="ARBA" id="ARBA00004370"/>
    </source>
</evidence>
<keyword evidence="2" id="KW-0349">Heme</keyword>
<organism evidence="10 11">
    <name type="scientific">Thiohalocapsa halophila</name>
    <dbReference type="NCBI Taxonomy" id="69359"/>
    <lineage>
        <taxon>Bacteria</taxon>
        <taxon>Pseudomonadati</taxon>
        <taxon>Pseudomonadota</taxon>
        <taxon>Gammaproteobacteria</taxon>
        <taxon>Chromatiales</taxon>
        <taxon>Chromatiaceae</taxon>
        <taxon>Thiohalocapsa</taxon>
    </lineage>
</organism>
<keyword evidence="4" id="KW-0479">Metal-binding</keyword>
<evidence type="ECO:0000256" key="9">
    <source>
        <dbReference type="SAM" id="SignalP"/>
    </source>
</evidence>
<dbReference type="EMBL" id="NRRV01000002">
    <property type="protein sequence ID" value="MBK1629449.1"/>
    <property type="molecule type" value="Genomic_DNA"/>
</dbReference>
<proteinExistence type="predicted"/>
<dbReference type="SUPFAM" id="SSF46626">
    <property type="entry name" value="Cytochrome c"/>
    <property type="match status" value="1"/>
</dbReference>
<reference evidence="10 11" key="1">
    <citation type="journal article" date="2020" name="Microorganisms">
        <title>Osmotic Adaptation and Compatible Solute Biosynthesis of Phototrophic Bacteria as Revealed from Genome Analyses.</title>
        <authorList>
            <person name="Imhoff J.F."/>
            <person name="Rahn T."/>
            <person name="Kunzel S."/>
            <person name="Keller A."/>
            <person name="Neulinger S.C."/>
        </authorList>
    </citation>
    <scope>NUCLEOTIDE SEQUENCE [LARGE SCALE GENOMIC DNA]</scope>
    <source>
        <strain evidence="10 11">DSM 6210</strain>
    </source>
</reference>
<evidence type="ECO:0000256" key="6">
    <source>
        <dbReference type="ARBA" id="ARBA00023004"/>
    </source>
</evidence>
<dbReference type="PANTHER" id="PTHR10266">
    <property type="entry name" value="CYTOCHROME C1"/>
    <property type="match status" value="1"/>
</dbReference>
<keyword evidence="6" id="KW-0408">Iron</keyword>
<protein>
    <submittedName>
        <fullName evidence="10">Cytochrome c1</fullName>
    </submittedName>
</protein>
<keyword evidence="3 8" id="KW-0812">Transmembrane</keyword>
<feature type="signal peptide" evidence="9">
    <location>
        <begin position="1"/>
        <end position="19"/>
    </location>
</feature>
<dbReference type="RefSeq" id="WP_200233394.1">
    <property type="nucleotide sequence ID" value="NZ_NRRV01000002.1"/>
</dbReference>
<evidence type="ECO:0000256" key="8">
    <source>
        <dbReference type="SAM" id="Phobius"/>
    </source>
</evidence>
<evidence type="ECO:0000256" key="7">
    <source>
        <dbReference type="ARBA" id="ARBA00023136"/>
    </source>
</evidence>
<sequence>MNKLLIAGILLLLPFTVGAAGGHGPELEDANIDLKDKASLQRGAKYYANYCQGCHSLKYMRYRRMAEDLGIPEDELRENLIFGDARPTDMMTNAVRPADGEQWFGTEIPDLSLVTRWRDPDWVYTYLKTYYVDDSRPYGVNNLVFPKVGMPHALSNLQGVQKPVYAEHHGDGGGEPRVVDVELVEAGELTTEEYDTMVRDITNFLTYVGEPYKLERRSLGLYVLLFLGLMFILAYYLKKEFWKDVH</sequence>
<evidence type="ECO:0000256" key="2">
    <source>
        <dbReference type="ARBA" id="ARBA00022617"/>
    </source>
</evidence>
<evidence type="ECO:0000313" key="10">
    <source>
        <dbReference type="EMBL" id="MBK1629449.1"/>
    </source>
</evidence>
<feature type="chain" id="PRO_5047092859" evidence="9">
    <location>
        <begin position="20"/>
        <end position="246"/>
    </location>
</feature>
<gene>
    <name evidence="10" type="ORF">CKO31_01590</name>
</gene>
<keyword evidence="5 8" id="KW-1133">Transmembrane helix</keyword>
<comment type="caution">
    <text evidence="10">The sequence shown here is derived from an EMBL/GenBank/DDBJ whole genome shotgun (WGS) entry which is preliminary data.</text>
</comment>
<dbReference type="Pfam" id="PF02167">
    <property type="entry name" value="Cytochrom_C1"/>
    <property type="match status" value="1"/>
</dbReference>
<evidence type="ECO:0000256" key="3">
    <source>
        <dbReference type="ARBA" id="ARBA00022692"/>
    </source>
</evidence>
<keyword evidence="9" id="KW-0732">Signal</keyword>
<keyword evidence="7 8" id="KW-0472">Membrane</keyword>